<evidence type="ECO:0000256" key="1">
    <source>
        <dbReference type="SAM" id="SignalP"/>
    </source>
</evidence>
<gene>
    <name evidence="2" type="ORF">PoB_000238600</name>
</gene>
<reference evidence="2 3" key="1">
    <citation type="journal article" date="2021" name="Elife">
        <title>Chloroplast acquisition without the gene transfer in kleptoplastic sea slugs, Plakobranchus ocellatus.</title>
        <authorList>
            <person name="Maeda T."/>
            <person name="Takahashi S."/>
            <person name="Yoshida T."/>
            <person name="Shimamura S."/>
            <person name="Takaki Y."/>
            <person name="Nagai Y."/>
            <person name="Toyoda A."/>
            <person name="Suzuki Y."/>
            <person name="Arimoto A."/>
            <person name="Ishii H."/>
            <person name="Satoh N."/>
            <person name="Nishiyama T."/>
            <person name="Hasebe M."/>
            <person name="Maruyama T."/>
            <person name="Minagawa J."/>
            <person name="Obokata J."/>
            <person name="Shigenobu S."/>
        </authorList>
    </citation>
    <scope>NUCLEOTIDE SEQUENCE [LARGE SCALE GENOMIC DNA]</scope>
</reference>
<evidence type="ECO:0008006" key="4">
    <source>
        <dbReference type="Google" id="ProtNLM"/>
    </source>
</evidence>
<comment type="caution">
    <text evidence="2">The sequence shown here is derived from an EMBL/GenBank/DDBJ whole genome shotgun (WGS) entry which is preliminary data.</text>
</comment>
<dbReference type="AlphaFoldDB" id="A0AAV3Y0N2"/>
<accession>A0AAV3Y0N2</accession>
<dbReference type="EMBL" id="BLXT01000300">
    <property type="protein sequence ID" value="GFN75880.1"/>
    <property type="molecule type" value="Genomic_DNA"/>
</dbReference>
<keyword evidence="3" id="KW-1185">Reference proteome</keyword>
<feature type="chain" id="PRO_5043774894" description="Galectin" evidence="1">
    <location>
        <begin position="48"/>
        <end position="283"/>
    </location>
</feature>
<organism evidence="2 3">
    <name type="scientific">Plakobranchus ocellatus</name>
    <dbReference type="NCBI Taxonomy" id="259542"/>
    <lineage>
        <taxon>Eukaryota</taxon>
        <taxon>Metazoa</taxon>
        <taxon>Spiralia</taxon>
        <taxon>Lophotrochozoa</taxon>
        <taxon>Mollusca</taxon>
        <taxon>Gastropoda</taxon>
        <taxon>Heterobranchia</taxon>
        <taxon>Euthyneura</taxon>
        <taxon>Panpulmonata</taxon>
        <taxon>Sacoglossa</taxon>
        <taxon>Placobranchoidea</taxon>
        <taxon>Plakobranchidae</taxon>
        <taxon>Plakobranchus</taxon>
    </lineage>
</organism>
<name>A0AAV3Y0N2_9GAST</name>
<proteinExistence type="predicted"/>
<evidence type="ECO:0000313" key="3">
    <source>
        <dbReference type="Proteomes" id="UP000735302"/>
    </source>
</evidence>
<protein>
    <recommendedName>
        <fullName evidence="4">Galectin</fullName>
    </recommendedName>
</protein>
<dbReference type="Proteomes" id="UP000735302">
    <property type="component" value="Unassembled WGS sequence"/>
</dbReference>
<sequence length="283" mass="31263">MSNITTYTKLGKRKMPRAAAEMTIVKHWPLLLFLTLIFAPAHHTVSAECNPQLSMQVTIVPWSLKTCETPFSTASVSSCFLACFSRRSCLGANFLVANSTLSNPISCSLCPSLYVSGAGEEGSDTSFIMPYKYRAAWGASSLAAPSGRYVNILIYITAVPMDQFTLAIHQHSCDASFSSCSVEIFCKVTLVSDQDGGPRIELDKKFGERWSGPKKRHSVNGIFESGREFKMLLLVLFEDYVVIVDGVEVFTYPVYGVIKPILKFSTSGLEHSSRIIMYQTDET</sequence>
<evidence type="ECO:0000313" key="2">
    <source>
        <dbReference type="EMBL" id="GFN75880.1"/>
    </source>
</evidence>
<keyword evidence="1" id="KW-0732">Signal</keyword>
<feature type="signal peptide" evidence="1">
    <location>
        <begin position="1"/>
        <end position="47"/>
    </location>
</feature>